<accession>A0A2H3DYY2</accession>
<evidence type="ECO:0000313" key="2">
    <source>
        <dbReference type="EMBL" id="PBK93513.1"/>
    </source>
</evidence>
<keyword evidence="3" id="KW-1185">Reference proteome</keyword>
<proteinExistence type="predicted"/>
<dbReference type="InParanoid" id="A0A2H3DYY2"/>
<gene>
    <name evidence="2" type="ORF">ARMGADRAFT_929277</name>
</gene>
<dbReference type="Proteomes" id="UP000217790">
    <property type="component" value="Unassembled WGS sequence"/>
</dbReference>
<dbReference type="AlphaFoldDB" id="A0A2H3DYY2"/>
<dbReference type="InterPro" id="IPR021109">
    <property type="entry name" value="Peptidase_aspartic_dom_sf"/>
</dbReference>
<dbReference type="SUPFAM" id="SSF50630">
    <property type="entry name" value="Acid proteases"/>
    <property type="match status" value="1"/>
</dbReference>
<evidence type="ECO:0000256" key="1">
    <source>
        <dbReference type="SAM" id="MobiDB-lite"/>
    </source>
</evidence>
<dbReference type="STRING" id="47427.A0A2H3DYY2"/>
<name>A0A2H3DYY2_ARMGA</name>
<dbReference type="Pfam" id="PF13650">
    <property type="entry name" value="Asp_protease_2"/>
    <property type="match status" value="1"/>
</dbReference>
<organism evidence="2 3">
    <name type="scientific">Armillaria gallica</name>
    <name type="common">Bulbous honey fungus</name>
    <name type="synonym">Armillaria bulbosa</name>
    <dbReference type="NCBI Taxonomy" id="47427"/>
    <lineage>
        <taxon>Eukaryota</taxon>
        <taxon>Fungi</taxon>
        <taxon>Dikarya</taxon>
        <taxon>Basidiomycota</taxon>
        <taxon>Agaricomycotina</taxon>
        <taxon>Agaricomycetes</taxon>
        <taxon>Agaricomycetidae</taxon>
        <taxon>Agaricales</taxon>
        <taxon>Marasmiineae</taxon>
        <taxon>Physalacriaceae</taxon>
        <taxon>Armillaria</taxon>
    </lineage>
</organism>
<reference evidence="3" key="1">
    <citation type="journal article" date="2017" name="Nat. Ecol. Evol.">
        <title>Genome expansion and lineage-specific genetic innovations in the forest pathogenic fungi Armillaria.</title>
        <authorList>
            <person name="Sipos G."/>
            <person name="Prasanna A.N."/>
            <person name="Walter M.C."/>
            <person name="O'Connor E."/>
            <person name="Balint B."/>
            <person name="Krizsan K."/>
            <person name="Kiss B."/>
            <person name="Hess J."/>
            <person name="Varga T."/>
            <person name="Slot J."/>
            <person name="Riley R."/>
            <person name="Boka B."/>
            <person name="Rigling D."/>
            <person name="Barry K."/>
            <person name="Lee J."/>
            <person name="Mihaltcheva S."/>
            <person name="LaButti K."/>
            <person name="Lipzen A."/>
            <person name="Waldron R."/>
            <person name="Moloney N.M."/>
            <person name="Sperisen C."/>
            <person name="Kredics L."/>
            <person name="Vagvoelgyi C."/>
            <person name="Patrignani A."/>
            <person name="Fitzpatrick D."/>
            <person name="Nagy I."/>
            <person name="Doyle S."/>
            <person name="Anderson J.B."/>
            <person name="Grigoriev I.V."/>
            <person name="Gueldener U."/>
            <person name="Muensterkoetter M."/>
            <person name="Nagy L.G."/>
        </authorList>
    </citation>
    <scope>NUCLEOTIDE SEQUENCE [LARGE SCALE GENOMIC DNA]</scope>
    <source>
        <strain evidence="3">Ar21-2</strain>
    </source>
</reference>
<feature type="region of interest" description="Disordered" evidence="1">
    <location>
        <begin position="330"/>
        <end position="373"/>
    </location>
</feature>
<sequence>MTAPQPQQLPLRGSNKAPHWTWKGPEDNFTLSVFFDEVERTCRSIGKADDKDFIDAAILYTDPSARELWGRLPGARAATPDWTVFKTQCYSYYPKANKTDRYTSAHLRQVVEYLQKIPIQTLDDFGQYDQHIMTIGFDLLQKTTPLISKADLNYFYSKGIHPALQMHIIQRLSLMHPNQQPGEPFDYELVQAAAKYILEKGRHMQIMVADRSAGLRALTPTVDGIREVESILDEGCRVVAMSYDVWQKLGLPLDPTIKISLQSANNESDWSEGICHNVSFDFGGLEVLLQVHVVKNAAYDILLGRPFSILTESKIDNRFNGDQLVTLTDPNTGKTVTLPTHERGNPRFSWPNGHLSSQPHIHEPRPSPNANFP</sequence>
<dbReference type="Gene3D" id="2.40.70.10">
    <property type="entry name" value="Acid Proteases"/>
    <property type="match status" value="1"/>
</dbReference>
<dbReference type="OrthoDB" id="5596707at2759"/>
<dbReference type="EMBL" id="KZ293656">
    <property type="protein sequence ID" value="PBK93513.1"/>
    <property type="molecule type" value="Genomic_DNA"/>
</dbReference>
<protein>
    <submittedName>
        <fullName evidence="2">Uncharacterized protein</fullName>
    </submittedName>
</protein>
<evidence type="ECO:0000313" key="3">
    <source>
        <dbReference type="Proteomes" id="UP000217790"/>
    </source>
</evidence>
<dbReference type="CDD" id="cd00303">
    <property type="entry name" value="retropepsin_like"/>
    <property type="match status" value="1"/>
</dbReference>